<name>A0A7X1AY50_9BACT</name>
<feature type="transmembrane region" description="Helical" evidence="1">
    <location>
        <begin position="16"/>
        <end position="35"/>
    </location>
</feature>
<keyword evidence="1" id="KW-0472">Membrane</keyword>
<gene>
    <name evidence="2" type="ORF">H5P30_10150</name>
</gene>
<dbReference type="EMBL" id="JACHVA010000082">
    <property type="protein sequence ID" value="MBC2602138.1"/>
    <property type="molecule type" value="Genomic_DNA"/>
</dbReference>
<dbReference type="RefSeq" id="WP_185692836.1">
    <property type="nucleotide sequence ID" value="NZ_JACHVA010000082.1"/>
</dbReference>
<protein>
    <submittedName>
        <fullName evidence="2">Uncharacterized protein</fullName>
    </submittedName>
</protein>
<keyword evidence="1" id="KW-1133">Transmembrane helix</keyword>
<reference evidence="2 3" key="1">
    <citation type="submission" date="2020-07" db="EMBL/GenBank/DDBJ databases">
        <authorList>
            <person name="Feng X."/>
        </authorList>
    </citation>
    <scope>NUCLEOTIDE SEQUENCE [LARGE SCALE GENOMIC DNA]</scope>
    <source>
        <strain evidence="2 3">JCM14086</strain>
    </source>
</reference>
<evidence type="ECO:0000256" key="1">
    <source>
        <dbReference type="SAM" id="Phobius"/>
    </source>
</evidence>
<sequence>MKVNARISVEWRRRMLILFLMFFGVGAWFLADGYVNWPNEAKRYEAFSEIRSELGESDEVESAHSEEGESAEVQLAWKRYTEEQGISNKIPKERTEDAIREQRIIGGVVMAFALLFGGWVIWNHKLSVRAEGETIIGASGQRVELDSIVATDRKKWKKKGIAYAIYEENGKRKRLTLDDHKFAGCEEILLEAERRIKAREGDSSE</sequence>
<keyword evidence="3" id="KW-1185">Reference proteome</keyword>
<organism evidence="2 3">
    <name type="scientific">Puniceicoccus vermicola</name>
    <dbReference type="NCBI Taxonomy" id="388746"/>
    <lineage>
        <taxon>Bacteria</taxon>
        <taxon>Pseudomonadati</taxon>
        <taxon>Verrucomicrobiota</taxon>
        <taxon>Opitutia</taxon>
        <taxon>Puniceicoccales</taxon>
        <taxon>Puniceicoccaceae</taxon>
        <taxon>Puniceicoccus</taxon>
    </lineage>
</organism>
<proteinExistence type="predicted"/>
<feature type="transmembrane region" description="Helical" evidence="1">
    <location>
        <begin position="104"/>
        <end position="122"/>
    </location>
</feature>
<comment type="caution">
    <text evidence="2">The sequence shown here is derived from an EMBL/GenBank/DDBJ whole genome shotgun (WGS) entry which is preliminary data.</text>
</comment>
<accession>A0A7X1AY50</accession>
<evidence type="ECO:0000313" key="2">
    <source>
        <dbReference type="EMBL" id="MBC2602138.1"/>
    </source>
</evidence>
<dbReference type="AlphaFoldDB" id="A0A7X1AY50"/>
<evidence type="ECO:0000313" key="3">
    <source>
        <dbReference type="Proteomes" id="UP000525652"/>
    </source>
</evidence>
<dbReference type="Proteomes" id="UP000525652">
    <property type="component" value="Unassembled WGS sequence"/>
</dbReference>
<keyword evidence="1" id="KW-0812">Transmembrane</keyword>